<dbReference type="PANTHER" id="PTHR33167">
    <property type="entry name" value="TRANSCRIPTION FACTOR, PUTATIVE (DUF863)-RELATED"/>
    <property type="match status" value="1"/>
</dbReference>
<proteinExistence type="predicted"/>
<feature type="region of interest" description="Disordered" evidence="1">
    <location>
        <begin position="1004"/>
        <end position="1035"/>
    </location>
</feature>
<dbReference type="EMBL" id="GGEC01048936">
    <property type="protein sequence ID" value="MBX29420.1"/>
    <property type="molecule type" value="Transcribed_RNA"/>
</dbReference>
<dbReference type="PANTHER" id="PTHR33167:SF4">
    <property type="entry name" value="TRANSCRIPTION FACTOR, PUTATIVE (DUF863)-RELATED"/>
    <property type="match status" value="1"/>
</dbReference>
<dbReference type="AlphaFoldDB" id="A0A2P2MGS3"/>
<evidence type="ECO:0000313" key="2">
    <source>
        <dbReference type="EMBL" id="MBX29420.1"/>
    </source>
</evidence>
<reference evidence="2" key="1">
    <citation type="submission" date="2018-02" db="EMBL/GenBank/DDBJ databases">
        <title>Rhizophora mucronata_Transcriptome.</title>
        <authorList>
            <person name="Meera S.P."/>
            <person name="Sreeshan A."/>
            <person name="Augustine A."/>
        </authorList>
    </citation>
    <scope>NUCLEOTIDE SEQUENCE</scope>
    <source>
        <tissue evidence="2">Leaf</tissue>
    </source>
</reference>
<feature type="region of interest" description="Disordered" evidence="1">
    <location>
        <begin position="940"/>
        <end position="964"/>
    </location>
</feature>
<feature type="region of interest" description="Disordered" evidence="1">
    <location>
        <begin position="1054"/>
        <end position="1081"/>
    </location>
</feature>
<dbReference type="InterPro" id="IPR008581">
    <property type="entry name" value="DUF863_pln"/>
</dbReference>
<evidence type="ECO:0000256" key="1">
    <source>
        <dbReference type="SAM" id="MobiDB-lite"/>
    </source>
</evidence>
<accession>A0A2P2MGS3</accession>
<sequence length="1081" mass="119533">MGTKVHFESCFPEYFSMKDISEDSNGCSWPLNYGDRTFANGQYYNGFFPRAIADAYAGHDKDVVKQRMLEHEAIFKDQLYELHRLYKIQRELMEDIKRKELHKNQIPIEVSLSSSPLASQITSEDARKWHIPRFPLANSFCARQSTSGIEDIHSPLSSMKGSSLQGGPLPSQDGCTSKDVEILETRPTKVRKLMFDLRLPADEDIDTEETEHLRDDKLSGISSFLSNKNHKIALECRRNLFPVDVCKSNCQGDALRSDSFSRNKNSVTDLNEPVEAEEINASAYVDLLGCNSSSGQVQKQEVAAQSKSQLLGFSRSIPLNADHGSENGTLHNTSSQINPNGKWFFPQMIGAVNSNNLKSTPQGLVREKLAASSQPMQPMFHKTYESPNFVQGGQGKVDQLRERMVHGPELSERNREVCNGSHPESFVVSRNSPCLIAAPNLRKSWSNSVSSWEKSSGILSQGSMSAQTQAFLNSSATLSSSQSSNQSHEVFGDRWNYNISSAFNPMFQSEMPIQNGFYHGSSSGSKELPVCLPSGNCNYLNGSAANSERLINQGSAKSCKSSNCMDLNTAEDVSLNAVPSNSSSNKQTLQPGLAIIDVEKMPEDKPATLPWLRARPACKNEVTNAMVDLNTVEISSLKSSLSHFSNANETERVTDRFGTRNMKSNSCSDALETGAEMSRSSSCRKILGFPIFEKPSVFKKESSSFTSPSVSQPQPLEEVNNKRKVKVLDINLPCDPAFPPDLGLQTVAEVIEKETDAKVAHMRHKFDLNSCMTEDEASVVPSVPGFNLKIVSGNDLKAPIDLETEEDVIPGKECPEKMHEVPLWLPQCKAESLQDEVVMMAAEAMVAISTSGACILLNDATCNASESSMTDPLHWFVDIASSCGEDLESRFDKASRGKDGEEKERSSPEAIDYFESMTLNLTETKEEDYMPKPLVPENLNLEEMGNTPLPTRTRKGQARRGRQRRDFQRDILPGLASLSRHEVTEDLQTFGGLMRATGYPWHSGIMRRNSTRNGGARGRRRTLISPSSAVPTSPPCAPLIQQLNNIEVGLEDRSLTGWGKTTRRPRRQRCPAGNPPPVPLT</sequence>
<protein>
    <submittedName>
        <fullName evidence="2">Uncharacterized protein LOC105121218</fullName>
    </submittedName>
</protein>
<feature type="compositionally biased region" description="Basic residues" evidence="1">
    <location>
        <begin position="952"/>
        <end position="963"/>
    </location>
</feature>
<organism evidence="2">
    <name type="scientific">Rhizophora mucronata</name>
    <name type="common">Asiatic mangrove</name>
    <dbReference type="NCBI Taxonomy" id="61149"/>
    <lineage>
        <taxon>Eukaryota</taxon>
        <taxon>Viridiplantae</taxon>
        <taxon>Streptophyta</taxon>
        <taxon>Embryophyta</taxon>
        <taxon>Tracheophyta</taxon>
        <taxon>Spermatophyta</taxon>
        <taxon>Magnoliopsida</taxon>
        <taxon>eudicotyledons</taxon>
        <taxon>Gunneridae</taxon>
        <taxon>Pentapetalae</taxon>
        <taxon>rosids</taxon>
        <taxon>fabids</taxon>
        <taxon>Malpighiales</taxon>
        <taxon>Rhizophoraceae</taxon>
        <taxon>Rhizophora</taxon>
    </lineage>
</organism>
<name>A0A2P2MGS3_RHIMU</name>
<dbReference type="Pfam" id="PF05904">
    <property type="entry name" value="DUF863"/>
    <property type="match status" value="1"/>
</dbReference>